<dbReference type="STRING" id="706433.HMPREF9430_01994"/>
<dbReference type="NCBIfam" id="NF046042">
    <property type="entry name" value="LicT"/>
    <property type="match status" value="1"/>
</dbReference>
<dbReference type="Gene3D" id="2.30.24.10">
    <property type="entry name" value="CAT RNA-binding domain"/>
    <property type="match status" value="1"/>
</dbReference>
<dbReference type="GO" id="GO:0003723">
    <property type="term" value="F:RNA binding"/>
    <property type="evidence" value="ECO:0007669"/>
    <property type="project" value="InterPro"/>
</dbReference>
<evidence type="ECO:0000259" key="2">
    <source>
        <dbReference type="PROSITE" id="PS51372"/>
    </source>
</evidence>
<evidence type="ECO:0000313" key="4">
    <source>
        <dbReference type="Proteomes" id="UP000004097"/>
    </source>
</evidence>
<dbReference type="SUPFAM" id="SSF63520">
    <property type="entry name" value="PTS-regulatory domain, PRD"/>
    <property type="match status" value="2"/>
</dbReference>
<organism evidence="3 4">
    <name type="scientific">Solobacterium moorei F0204</name>
    <dbReference type="NCBI Taxonomy" id="706433"/>
    <lineage>
        <taxon>Bacteria</taxon>
        <taxon>Bacillati</taxon>
        <taxon>Bacillota</taxon>
        <taxon>Erysipelotrichia</taxon>
        <taxon>Erysipelotrichales</taxon>
        <taxon>Erysipelotrichaceae</taxon>
        <taxon>Solobacterium</taxon>
    </lineage>
</organism>
<sequence>MKIKKILNNNTAVIDDNGNEVIVIGKGICFQHKAGDSINSALVEKQFFLSSNDLNLNLQKVLVSLPLSEINIVDRIIQNIRLSLTKKFSDMLYVSLCDHVHYALKNYADGIYVRNDLLTEISHFYSDEYELGMQGVQIISEETGVELPVDEAGFIAMHIINAETENGIGTANVRKVTIIIDEILKIISNYFNVEIDEKSLVYFRLISHLKYFARNIVTHQEFGSDDKNEALLNMLKEAYKDAYLCAINIKQFIHAKYEVEIGNEELTYLIIHIQRSIS</sequence>
<name>E7MR04_9FIRM</name>
<dbReference type="GO" id="GO:0006355">
    <property type="term" value="P:regulation of DNA-templated transcription"/>
    <property type="evidence" value="ECO:0007669"/>
    <property type="project" value="InterPro"/>
</dbReference>
<dbReference type="OrthoDB" id="9813552at2"/>
<evidence type="ECO:0000256" key="1">
    <source>
        <dbReference type="ARBA" id="ARBA00022737"/>
    </source>
</evidence>
<dbReference type="InterPro" id="IPR036650">
    <property type="entry name" value="CAT_RNA-bd_dom_sf"/>
</dbReference>
<dbReference type="PANTHER" id="PTHR30185">
    <property type="entry name" value="CRYPTIC BETA-GLUCOSIDE BGL OPERON ANTITERMINATOR"/>
    <property type="match status" value="1"/>
</dbReference>
<dbReference type="Proteomes" id="UP000004097">
    <property type="component" value="Unassembled WGS sequence"/>
</dbReference>
<keyword evidence="4" id="KW-1185">Reference proteome</keyword>
<dbReference type="eggNOG" id="COG3711">
    <property type="taxonomic scope" value="Bacteria"/>
</dbReference>
<dbReference type="InterPro" id="IPR050661">
    <property type="entry name" value="BglG_antiterminators"/>
</dbReference>
<protein>
    <submittedName>
        <fullName evidence="3">CAT RNA binding domain protein</fullName>
    </submittedName>
</protein>
<dbReference type="SMART" id="SM01061">
    <property type="entry name" value="CAT_RBD"/>
    <property type="match status" value="1"/>
</dbReference>
<dbReference type="InterPro" id="IPR004341">
    <property type="entry name" value="CAT_RNA-bd_dom"/>
</dbReference>
<gene>
    <name evidence="3" type="ORF">HMPREF9430_01994</name>
</gene>
<comment type="caution">
    <text evidence="3">The sequence shown here is derived from an EMBL/GenBank/DDBJ whole genome shotgun (WGS) entry which is preliminary data.</text>
</comment>
<dbReference type="InterPro" id="IPR036634">
    <property type="entry name" value="PRD_sf"/>
</dbReference>
<dbReference type="PROSITE" id="PS51372">
    <property type="entry name" value="PRD_2"/>
    <property type="match status" value="2"/>
</dbReference>
<dbReference type="Pfam" id="PF03123">
    <property type="entry name" value="CAT_RBD"/>
    <property type="match status" value="1"/>
</dbReference>
<dbReference type="PANTHER" id="PTHR30185:SF15">
    <property type="entry name" value="CRYPTIC BETA-GLUCOSIDE BGL OPERON ANTITERMINATOR"/>
    <property type="match status" value="1"/>
</dbReference>
<dbReference type="EMBL" id="AECQ01000041">
    <property type="protein sequence ID" value="EFW23497.1"/>
    <property type="molecule type" value="Genomic_DNA"/>
</dbReference>
<feature type="domain" description="PRD" evidence="2">
    <location>
        <begin position="171"/>
        <end position="278"/>
    </location>
</feature>
<dbReference type="InterPro" id="IPR011608">
    <property type="entry name" value="PRD"/>
</dbReference>
<dbReference type="Pfam" id="PF00874">
    <property type="entry name" value="PRD"/>
    <property type="match status" value="2"/>
</dbReference>
<dbReference type="Gene3D" id="1.10.1790.10">
    <property type="entry name" value="PRD domain"/>
    <property type="match status" value="2"/>
</dbReference>
<feature type="domain" description="PRD" evidence="2">
    <location>
        <begin position="64"/>
        <end position="169"/>
    </location>
</feature>
<evidence type="ECO:0000313" key="3">
    <source>
        <dbReference type="EMBL" id="EFW23497.1"/>
    </source>
</evidence>
<dbReference type="HOGENOM" id="CLU_078802_0_0_9"/>
<dbReference type="AlphaFoldDB" id="E7MR04"/>
<dbReference type="SUPFAM" id="SSF50151">
    <property type="entry name" value="SacY-like RNA-binding domain"/>
    <property type="match status" value="1"/>
</dbReference>
<accession>E7MR04</accession>
<dbReference type="RefSeq" id="WP_006526792.1">
    <property type="nucleotide sequence ID" value="NZ_GL637673.1"/>
</dbReference>
<keyword evidence="1" id="KW-0677">Repeat</keyword>
<proteinExistence type="predicted"/>
<reference evidence="3 4" key="1">
    <citation type="submission" date="2010-08" db="EMBL/GenBank/DDBJ databases">
        <authorList>
            <person name="Weinstock G."/>
            <person name="Sodergren E."/>
            <person name="Clifton S."/>
            <person name="Fulton L."/>
            <person name="Fulton B."/>
            <person name="Courtney L."/>
            <person name="Fronick C."/>
            <person name="Harrison M."/>
            <person name="Strong C."/>
            <person name="Farmer C."/>
            <person name="Delahaunty K."/>
            <person name="Markovic C."/>
            <person name="Hall O."/>
            <person name="Minx P."/>
            <person name="Tomlinson C."/>
            <person name="Mitreva M."/>
            <person name="Hou S."/>
            <person name="Chen J."/>
            <person name="Wollam A."/>
            <person name="Pepin K.H."/>
            <person name="Johnson M."/>
            <person name="Bhonagiri V."/>
            <person name="Zhang X."/>
            <person name="Suruliraj S."/>
            <person name="Warren W."/>
            <person name="Chinwalla A."/>
            <person name="Mardis E.R."/>
            <person name="Wilson R.K."/>
        </authorList>
    </citation>
    <scope>NUCLEOTIDE SEQUENCE [LARGE SCALE GENOMIC DNA]</scope>
    <source>
        <strain evidence="3 4">F0204</strain>
    </source>
</reference>